<dbReference type="PANTHER" id="PTHR43297">
    <property type="entry name" value="OLIGOPEPTIDE TRANSPORT ATP-BINDING PROTEIN APPD"/>
    <property type="match status" value="1"/>
</dbReference>
<keyword evidence="8" id="KW-0472">Membrane</keyword>
<dbReference type="InterPro" id="IPR050388">
    <property type="entry name" value="ABC_Ni/Peptide_Import"/>
</dbReference>
<dbReference type="InterPro" id="IPR017871">
    <property type="entry name" value="ABC_transporter-like_CS"/>
</dbReference>
<proteinExistence type="predicted"/>
<dbReference type="Gene3D" id="3.40.50.300">
    <property type="entry name" value="P-loop containing nucleotide triphosphate hydrolases"/>
    <property type="match status" value="1"/>
</dbReference>
<feature type="non-terminal residue" evidence="10">
    <location>
        <position position="254"/>
    </location>
</feature>
<keyword evidence="2" id="KW-0813">Transport</keyword>
<evidence type="ECO:0000256" key="2">
    <source>
        <dbReference type="ARBA" id="ARBA00022448"/>
    </source>
</evidence>
<dbReference type="InterPro" id="IPR027417">
    <property type="entry name" value="P-loop_NTPase"/>
</dbReference>
<comment type="subcellular location">
    <subcellularLocation>
        <location evidence="1">Cell membrane</location>
        <topology evidence="1">Peripheral membrane protein</topology>
    </subcellularLocation>
</comment>
<dbReference type="GO" id="GO:0005524">
    <property type="term" value="F:ATP binding"/>
    <property type="evidence" value="ECO:0007669"/>
    <property type="project" value="UniProtKB-KW"/>
</dbReference>
<evidence type="ECO:0000256" key="6">
    <source>
        <dbReference type="ARBA" id="ARBA00022840"/>
    </source>
</evidence>
<evidence type="ECO:0000256" key="4">
    <source>
        <dbReference type="ARBA" id="ARBA00022519"/>
    </source>
</evidence>
<protein>
    <recommendedName>
        <fullName evidence="9">ABC transporter domain-containing protein</fullName>
    </recommendedName>
</protein>
<organism evidence="10">
    <name type="scientific">marine sediment metagenome</name>
    <dbReference type="NCBI Taxonomy" id="412755"/>
    <lineage>
        <taxon>unclassified sequences</taxon>
        <taxon>metagenomes</taxon>
        <taxon>ecological metagenomes</taxon>
    </lineage>
</organism>
<dbReference type="Pfam" id="PF00005">
    <property type="entry name" value="ABC_tran"/>
    <property type="match status" value="1"/>
</dbReference>
<evidence type="ECO:0000256" key="7">
    <source>
        <dbReference type="ARBA" id="ARBA00022967"/>
    </source>
</evidence>
<evidence type="ECO:0000256" key="3">
    <source>
        <dbReference type="ARBA" id="ARBA00022475"/>
    </source>
</evidence>
<dbReference type="FunFam" id="3.40.50.300:FF:000016">
    <property type="entry name" value="Oligopeptide ABC transporter ATP-binding component"/>
    <property type="match status" value="1"/>
</dbReference>
<evidence type="ECO:0000259" key="9">
    <source>
        <dbReference type="PROSITE" id="PS50893"/>
    </source>
</evidence>
<feature type="domain" description="ABC transporter" evidence="9">
    <location>
        <begin position="9"/>
        <end position="252"/>
    </location>
</feature>
<keyword evidence="4" id="KW-0997">Cell inner membrane</keyword>
<evidence type="ECO:0000313" key="10">
    <source>
        <dbReference type="EMBL" id="GAI26447.1"/>
    </source>
</evidence>
<dbReference type="CDD" id="cd03257">
    <property type="entry name" value="ABC_NikE_OppD_transporters"/>
    <property type="match status" value="1"/>
</dbReference>
<dbReference type="PANTHER" id="PTHR43297:SF14">
    <property type="entry name" value="ATPASE AAA-TYPE CORE DOMAIN-CONTAINING PROTEIN"/>
    <property type="match status" value="1"/>
</dbReference>
<dbReference type="InterPro" id="IPR003439">
    <property type="entry name" value="ABC_transporter-like_ATP-bd"/>
</dbReference>
<evidence type="ECO:0000256" key="1">
    <source>
        <dbReference type="ARBA" id="ARBA00004202"/>
    </source>
</evidence>
<keyword evidence="6" id="KW-0067">ATP-binding</keyword>
<dbReference type="InterPro" id="IPR003593">
    <property type="entry name" value="AAA+_ATPase"/>
</dbReference>
<keyword evidence="5" id="KW-0547">Nucleotide-binding</keyword>
<comment type="caution">
    <text evidence="10">The sequence shown here is derived from an EMBL/GenBank/DDBJ whole genome shotgun (WGS) entry which is preliminary data.</text>
</comment>
<name>X1M4E3_9ZZZZ</name>
<dbReference type="SMART" id="SM00382">
    <property type="entry name" value="AAA"/>
    <property type="match status" value="1"/>
</dbReference>
<dbReference type="EMBL" id="BARV01021682">
    <property type="protein sequence ID" value="GAI26447.1"/>
    <property type="molecule type" value="Genomic_DNA"/>
</dbReference>
<dbReference type="PROSITE" id="PS50893">
    <property type="entry name" value="ABC_TRANSPORTER_2"/>
    <property type="match status" value="1"/>
</dbReference>
<dbReference type="GO" id="GO:0005886">
    <property type="term" value="C:plasma membrane"/>
    <property type="evidence" value="ECO:0007669"/>
    <property type="project" value="UniProtKB-SubCell"/>
</dbReference>
<dbReference type="SUPFAM" id="SSF52540">
    <property type="entry name" value="P-loop containing nucleoside triphosphate hydrolases"/>
    <property type="match status" value="1"/>
</dbReference>
<gene>
    <name evidence="10" type="ORF">S06H3_35877</name>
</gene>
<accession>X1M4E3</accession>
<dbReference type="GO" id="GO:0016887">
    <property type="term" value="F:ATP hydrolysis activity"/>
    <property type="evidence" value="ECO:0007669"/>
    <property type="project" value="InterPro"/>
</dbReference>
<keyword evidence="3" id="KW-1003">Cell membrane</keyword>
<dbReference type="AlphaFoldDB" id="X1M4E3"/>
<evidence type="ECO:0000256" key="5">
    <source>
        <dbReference type="ARBA" id="ARBA00022741"/>
    </source>
</evidence>
<evidence type="ECO:0000256" key="8">
    <source>
        <dbReference type="ARBA" id="ARBA00023136"/>
    </source>
</evidence>
<sequence length="254" mass="28078">MIIGNDEIIKIKGLKTYFHTDDGVVKAVDGVDFDIRKGETMGLVGESACGKTVTALSIMRLVESPPGEIEEGEVLYKGENLLKISQKRMRKVRGNEISMIFQEPMTSLNPVFTIGRQLSEVLILHQNMSKNEALDKSEEMIKLVGIPRPREILKGYSHELSGGMRQRAMIAMALSCNPGLLIADEPTTALDVTIQAQILELIKSLQESIGMTVLFITHDLGVIAEVSDRVAVMYAGKIQEFGTVEEIFLEHVHP</sequence>
<keyword evidence="7" id="KW-1278">Translocase</keyword>
<dbReference type="PROSITE" id="PS00211">
    <property type="entry name" value="ABC_TRANSPORTER_1"/>
    <property type="match status" value="1"/>
</dbReference>
<reference evidence="10" key="1">
    <citation type="journal article" date="2014" name="Front. Microbiol.">
        <title>High frequency of phylogenetically diverse reductive dehalogenase-homologous genes in deep subseafloor sedimentary metagenomes.</title>
        <authorList>
            <person name="Kawai M."/>
            <person name="Futagami T."/>
            <person name="Toyoda A."/>
            <person name="Takaki Y."/>
            <person name="Nishi S."/>
            <person name="Hori S."/>
            <person name="Arai W."/>
            <person name="Tsubouchi T."/>
            <person name="Morono Y."/>
            <person name="Uchiyama I."/>
            <person name="Ito T."/>
            <person name="Fujiyama A."/>
            <person name="Inagaki F."/>
            <person name="Takami H."/>
        </authorList>
    </citation>
    <scope>NUCLEOTIDE SEQUENCE</scope>
    <source>
        <strain evidence="10">Expedition CK06-06</strain>
    </source>
</reference>